<feature type="region of interest" description="Disordered" evidence="1">
    <location>
        <begin position="89"/>
        <end position="383"/>
    </location>
</feature>
<name>A0A5C3KW45_COPMA</name>
<evidence type="ECO:0000313" key="3">
    <source>
        <dbReference type="Proteomes" id="UP000307440"/>
    </source>
</evidence>
<sequence length="383" mass="40338">MGDDIPPTQSHSGWEVLNNDRSSSGVSSDFEGPNPQDEDEVDELDSSRYRQNHASRIGDTNQAIVDALNEAATLHGNTPIKVKRNVDVVAGGSADRPVKRQKTLEGRIVLKSRPSQVAEAVQDPPTSSDEAEAPQYGVQKKSVLLRTLTEKMPTARKSGFGPPPQKPRHSMPSLPTVHTIDLGNARGSGSVGSSSVTTQSAVNKPSRVGSSSPSSSSDAESNDEPPIVWSKRKARKTTGGLHPKKIFASVMGNANRKNAKSSSSSSSPTTTTSVSRPFAHGPATSASTMQKEAQPQRSQPQSEQPEEPSKVIDVIEISSDSDEPTAPPLPSRTKNKNIIFNSGTISKPFAKPAASISAKPSAFASTSSAPIKTTSTASTSRGG</sequence>
<keyword evidence="3" id="KW-1185">Reference proteome</keyword>
<proteinExistence type="predicted"/>
<dbReference type="AlphaFoldDB" id="A0A5C3KW45"/>
<feature type="compositionally biased region" description="Polar residues" evidence="1">
    <location>
        <begin position="336"/>
        <end position="345"/>
    </location>
</feature>
<feature type="compositionally biased region" description="Polar residues" evidence="1">
    <location>
        <begin position="284"/>
        <end position="293"/>
    </location>
</feature>
<feature type="compositionally biased region" description="Low complexity" evidence="1">
    <location>
        <begin position="206"/>
        <end position="219"/>
    </location>
</feature>
<feature type="compositionally biased region" description="Low complexity" evidence="1">
    <location>
        <begin position="261"/>
        <end position="275"/>
    </location>
</feature>
<feature type="compositionally biased region" description="Low complexity" evidence="1">
    <location>
        <begin position="187"/>
        <end position="196"/>
    </location>
</feature>
<accession>A0A5C3KW45</accession>
<evidence type="ECO:0000313" key="2">
    <source>
        <dbReference type="EMBL" id="TFK24557.1"/>
    </source>
</evidence>
<protein>
    <submittedName>
        <fullName evidence="2">Uncharacterized protein</fullName>
    </submittedName>
</protein>
<gene>
    <name evidence="2" type="ORF">FA15DRAFT_411065</name>
</gene>
<dbReference type="EMBL" id="ML210198">
    <property type="protein sequence ID" value="TFK24557.1"/>
    <property type="molecule type" value="Genomic_DNA"/>
</dbReference>
<feature type="compositionally biased region" description="Low complexity" evidence="1">
    <location>
        <begin position="346"/>
        <end position="365"/>
    </location>
</feature>
<organism evidence="2 3">
    <name type="scientific">Coprinopsis marcescibilis</name>
    <name type="common">Agaric fungus</name>
    <name type="synonym">Psathyrella marcescibilis</name>
    <dbReference type="NCBI Taxonomy" id="230819"/>
    <lineage>
        <taxon>Eukaryota</taxon>
        <taxon>Fungi</taxon>
        <taxon>Dikarya</taxon>
        <taxon>Basidiomycota</taxon>
        <taxon>Agaricomycotina</taxon>
        <taxon>Agaricomycetes</taxon>
        <taxon>Agaricomycetidae</taxon>
        <taxon>Agaricales</taxon>
        <taxon>Agaricineae</taxon>
        <taxon>Psathyrellaceae</taxon>
        <taxon>Coprinopsis</taxon>
    </lineage>
</organism>
<feature type="compositionally biased region" description="Basic and acidic residues" evidence="1">
    <location>
        <begin position="96"/>
        <end position="105"/>
    </location>
</feature>
<reference evidence="2 3" key="1">
    <citation type="journal article" date="2019" name="Nat. Ecol. Evol.">
        <title>Megaphylogeny resolves global patterns of mushroom evolution.</title>
        <authorList>
            <person name="Varga T."/>
            <person name="Krizsan K."/>
            <person name="Foldi C."/>
            <person name="Dima B."/>
            <person name="Sanchez-Garcia M."/>
            <person name="Sanchez-Ramirez S."/>
            <person name="Szollosi G.J."/>
            <person name="Szarkandi J.G."/>
            <person name="Papp V."/>
            <person name="Albert L."/>
            <person name="Andreopoulos W."/>
            <person name="Angelini C."/>
            <person name="Antonin V."/>
            <person name="Barry K.W."/>
            <person name="Bougher N.L."/>
            <person name="Buchanan P."/>
            <person name="Buyck B."/>
            <person name="Bense V."/>
            <person name="Catcheside P."/>
            <person name="Chovatia M."/>
            <person name="Cooper J."/>
            <person name="Damon W."/>
            <person name="Desjardin D."/>
            <person name="Finy P."/>
            <person name="Geml J."/>
            <person name="Haridas S."/>
            <person name="Hughes K."/>
            <person name="Justo A."/>
            <person name="Karasinski D."/>
            <person name="Kautmanova I."/>
            <person name="Kiss B."/>
            <person name="Kocsube S."/>
            <person name="Kotiranta H."/>
            <person name="LaButti K.M."/>
            <person name="Lechner B.E."/>
            <person name="Liimatainen K."/>
            <person name="Lipzen A."/>
            <person name="Lukacs Z."/>
            <person name="Mihaltcheva S."/>
            <person name="Morgado L.N."/>
            <person name="Niskanen T."/>
            <person name="Noordeloos M.E."/>
            <person name="Ohm R.A."/>
            <person name="Ortiz-Santana B."/>
            <person name="Ovrebo C."/>
            <person name="Racz N."/>
            <person name="Riley R."/>
            <person name="Savchenko A."/>
            <person name="Shiryaev A."/>
            <person name="Soop K."/>
            <person name="Spirin V."/>
            <person name="Szebenyi C."/>
            <person name="Tomsovsky M."/>
            <person name="Tulloss R.E."/>
            <person name="Uehling J."/>
            <person name="Grigoriev I.V."/>
            <person name="Vagvolgyi C."/>
            <person name="Papp T."/>
            <person name="Martin F.M."/>
            <person name="Miettinen O."/>
            <person name="Hibbett D.S."/>
            <person name="Nagy L.G."/>
        </authorList>
    </citation>
    <scope>NUCLEOTIDE SEQUENCE [LARGE SCALE GENOMIC DNA]</scope>
    <source>
        <strain evidence="2 3">CBS 121175</strain>
    </source>
</reference>
<evidence type="ECO:0000256" key="1">
    <source>
        <dbReference type="SAM" id="MobiDB-lite"/>
    </source>
</evidence>
<feature type="compositionally biased region" description="Polar residues" evidence="1">
    <location>
        <begin position="52"/>
        <end position="61"/>
    </location>
</feature>
<feature type="compositionally biased region" description="Polar residues" evidence="1">
    <location>
        <begin position="366"/>
        <end position="383"/>
    </location>
</feature>
<feature type="region of interest" description="Disordered" evidence="1">
    <location>
        <begin position="1"/>
        <end position="61"/>
    </location>
</feature>
<dbReference type="Proteomes" id="UP000307440">
    <property type="component" value="Unassembled WGS sequence"/>
</dbReference>